<feature type="binding site" evidence="23">
    <location>
        <position position="314"/>
    </location>
    <ligand>
        <name>Mg(2+)</name>
        <dbReference type="ChEBI" id="CHEBI:18420"/>
        <label>2</label>
    </ligand>
</feature>
<dbReference type="NCBIfam" id="TIGR01205">
    <property type="entry name" value="D_ala_D_alaTIGR"/>
    <property type="match status" value="1"/>
</dbReference>
<dbReference type="Gene3D" id="3.40.50.20">
    <property type="match status" value="1"/>
</dbReference>
<dbReference type="GO" id="GO:0005524">
    <property type="term" value="F:ATP binding"/>
    <property type="evidence" value="ECO:0007669"/>
    <property type="project" value="UniProtKB-UniRule"/>
</dbReference>
<evidence type="ECO:0000256" key="1">
    <source>
        <dbReference type="ARBA" id="ARBA00001936"/>
    </source>
</evidence>
<comment type="similarity">
    <text evidence="5 22">Belongs to the D-alanine--D-alanine ligase family.</text>
</comment>
<dbReference type="GO" id="GO:0005829">
    <property type="term" value="C:cytosol"/>
    <property type="evidence" value="ECO:0007669"/>
    <property type="project" value="TreeGrafter"/>
</dbReference>
<dbReference type="SUPFAM" id="SSF56059">
    <property type="entry name" value="Glutathione synthetase ATP-binding domain-like"/>
    <property type="match status" value="1"/>
</dbReference>
<dbReference type="InterPro" id="IPR011127">
    <property type="entry name" value="Dala_Dala_lig_N"/>
</dbReference>
<dbReference type="GO" id="GO:0008716">
    <property type="term" value="F:D-alanine-D-alanine ligase activity"/>
    <property type="evidence" value="ECO:0007669"/>
    <property type="project" value="UniProtKB-UniRule"/>
</dbReference>
<dbReference type="GO" id="GO:0071555">
    <property type="term" value="P:cell wall organization"/>
    <property type="evidence" value="ECO:0007669"/>
    <property type="project" value="UniProtKB-KW"/>
</dbReference>
<keyword evidence="13 22" id="KW-0133">Cell shape</keyword>
<feature type="binding site" evidence="23">
    <location>
        <position position="298"/>
    </location>
    <ligand>
        <name>Mg(2+)</name>
        <dbReference type="ChEBI" id="CHEBI:18420"/>
        <label>1</label>
    </ligand>
</feature>
<dbReference type="FunFam" id="3.30.1490.20:FF:000007">
    <property type="entry name" value="D-alanine--D-alanine ligase"/>
    <property type="match status" value="1"/>
</dbReference>
<evidence type="ECO:0000256" key="21">
    <source>
        <dbReference type="ARBA" id="ARBA00077154"/>
    </source>
</evidence>
<dbReference type="Pfam" id="PF01820">
    <property type="entry name" value="Dala_Dala_lig_N"/>
    <property type="match status" value="1"/>
</dbReference>
<dbReference type="InterPro" id="IPR016185">
    <property type="entry name" value="PreATP-grasp_dom_sf"/>
</dbReference>
<evidence type="ECO:0000256" key="7">
    <source>
        <dbReference type="ARBA" id="ARBA00022490"/>
    </source>
</evidence>
<evidence type="ECO:0000256" key="12">
    <source>
        <dbReference type="ARBA" id="ARBA00022842"/>
    </source>
</evidence>
<evidence type="ECO:0000256" key="24">
    <source>
        <dbReference type="PROSITE-ProRule" id="PRU00409"/>
    </source>
</evidence>
<dbReference type="InterPro" id="IPR011761">
    <property type="entry name" value="ATP-grasp"/>
</dbReference>
<evidence type="ECO:0000256" key="9">
    <source>
        <dbReference type="ARBA" id="ARBA00022723"/>
    </source>
</evidence>
<comment type="caution">
    <text evidence="26">The sequence shown here is derived from an EMBL/GenBank/DDBJ whole genome shotgun (WGS) entry which is preliminary data.</text>
</comment>
<evidence type="ECO:0000256" key="5">
    <source>
        <dbReference type="ARBA" id="ARBA00010871"/>
    </source>
</evidence>
<evidence type="ECO:0000256" key="13">
    <source>
        <dbReference type="ARBA" id="ARBA00022960"/>
    </source>
</evidence>
<keyword evidence="11 24" id="KW-0067">ATP-binding</keyword>
<comment type="pathway">
    <text evidence="4 22">Cell wall biogenesis; peptidoglycan biosynthesis.</text>
</comment>
<dbReference type="InterPro" id="IPR005905">
    <property type="entry name" value="D_ala_D_ala"/>
</dbReference>
<evidence type="ECO:0000256" key="20">
    <source>
        <dbReference type="ARBA" id="ARBA00076288"/>
    </source>
</evidence>
<name>A0A9D1SY40_9FIRM</name>
<comment type="function">
    <text evidence="2 22">Cell wall formation.</text>
</comment>
<dbReference type="Proteomes" id="UP000886861">
    <property type="component" value="Unassembled WGS sequence"/>
</dbReference>
<evidence type="ECO:0000256" key="18">
    <source>
        <dbReference type="ARBA" id="ARBA00060592"/>
    </source>
</evidence>
<evidence type="ECO:0000256" key="16">
    <source>
        <dbReference type="ARBA" id="ARBA00023316"/>
    </source>
</evidence>
<feature type="domain" description="ATP-grasp" evidence="25">
    <location>
        <begin position="136"/>
        <end position="342"/>
    </location>
</feature>
<accession>A0A9D1SY40</accession>
<evidence type="ECO:0000256" key="8">
    <source>
        <dbReference type="ARBA" id="ARBA00022598"/>
    </source>
</evidence>
<dbReference type="Pfam" id="PF07478">
    <property type="entry name" value="Dala_Dala_lig_C"/>
    <property type="match status" value="1"/>
</dbReference>
<proteinExistence type="inferred from homology"/>
<dbReference type="InterPro" id="IPR013815">
    <property type="entry name" value="ATP_grasp_subdomain_1"/>
</dbReference>
<dbReference type="GO" id="GO:0046872">
    <property type="term" value="F:metal ion binding"/>
    <property type="evidence" value="ECO:0007669"/>
    <property type="project" value="UniProtKB-KW"/>
</dbReference>
<evidence type="ECO:0000256" key="2">
    <source>
        <dbReference type="ARBA" id="ARBA00003921"/>
    </source>
</evidence>
<gene>
    <name evidence="22" type="primary">ddl</name>
    <name evidence="26" type="ORF">IAA62_02010</name>
</gene>
<keyword evidence="8 22" id="KW-0436">Ligase</keyword>
<reference evidence="26" key="1">
    <citation type="submission" date="2020-10" db="EMBL/GenBank/DDBJ databases">
        <authorList>
            <person name="Gilroy R."/>
        </authorList>
    </citation>
    <scope>NUCLEOTIDE SEQUENCE</scope>
    <source>
        <strain evidence="26">CHK186-9395</strain>
    </source>
</reference>
<dbReference type="HAMAP" id="MF_00047">
    <property type="entry name" value="Dala_Dala_lig"/>
    <property type="match status" value="1"/>
</dbReference>
<comment type="cofactor">
    <cofactor evidence="1">
        <name>Mn(2+)</name>
        <dbReference type="ChEBI" id="CHEBI:29035"/>
    </cofactor>
</comment>
<keyword evidence="9 23" id="KW-0479">Metal-binding</keyword>
<keyword evidence="10 24" id="KW-0547">Nucleotide-binding</keyword>
<dbReference type="PANTHER" id="PTHR23132">
    <property type="entry name" value="D-ALANINE--D-ALANINE LIGASE"/>
    <property type="match status" value="1"/>
</dbReference>
<evidence type="ECO:0000256" key="23">
    <source>
        <dbReference type="PIRSR" id="PIRSR039102-3"/>
    </source>
</evidence>
<dbReference type="AlphaFoldDB" id="A0A9D1SY40"/>
<evidence type="ECO:0000313" key="26">
    <source>
        <dbReference type="EMBL" id="HIV01313.1"/>
    </source>
</evidence>
<sequence>MNILVLFGGKSSEHDISVITALQAINAIDKVKYNVIPVYVTREGKWLTGEKLLFKETYLNFNEKNFKEVSLNFCKSEIEIKKVISKKIKVDCALLCLHGLNGEDGTVQGALELANIPYTSSNVLGSSVCMDKIIMKDIFKANNMSIVDYVWFTREEFEANEDEILDKIYSKIDYPYIVKPCSLGSSIGISKCECEDDLIYAIEVACKYDSRIIVEKAVENLREINCACIGYGNKVRTSMLEEPVSWNKFLSFKDKYLSFSKSATRGEPNLEEDIKEKIKETAIKAFISTCQSGVVRIDFLLDSLSGELFINEINTIPGSLANYLFPEHFGKLIDELITLAIKRENDKKKNNFSYKSAALFEYIKNSGKMGTKNIKKIRTNV</sequence>
<dbReference type="PROSITE" id="PS50975">
    <property type="entry name" value="ATP_GRASP"/>
    <property type="match status" value="1"/>
</dbReference>
<keyword evidence="14 22" id="KW-0573">Peptidoglycan synthesis</keyword>
<evidence type="ECO:0000256" key="22">
    <source>
        <dbReference type="HAMAP-Rule" id="MF_00047"/>
    </source>
</evidence>
<feature type="binding site" evidence="23">
    <location>
        <position position="312"/>
    </location>
    <ligand>
        <name>Mg(2+)</name>
        <dbReference type="ChEBI" id="CHEBI:18420"/>
        <label>1</label>
    </ligand>
</feature>
<feature type="binding site" evidence="23">
    <location>
        <position position="312"/>
    </location>
    <ligand>
        <name>Mg(2+)</name>
        <dbReference type="ChEBI" id="CHEBI:18420"/>
        <label>2</label>
    </ligand>
</feature>
<evidence type="ECO:0000259" key="25">
    <source>
        <dbReference type="PROSITE" id="PS50975"/>
    </source>
</evidence>
<dbReference type="PROSITE" id="PS00844">
    <property type="entry name" value="DALA_DALA_LIGASE_2"/>
    <property type="match status" value="1"/>
</dbReference>
<dbReference type="EMBL" id="DVOJ01000007">
    <property type="protein sequence ID" value="HIV01313.1"/>
    <property type="molecule type" value="Genomic_DNA"/>
</dbReference>
<evidence type="ECO:0000313" key="27">
    <source>
        <dbReference type="Proteomes" id="UP000886861"/>
    </source>
</evidence>
<evidence type="ECO:0000256" key="11">
    <source>
        <dbReference type="ARBA" id="ARBA00022840"/>
    </source>
</evidence>
<evidence type="ECO:0000256" key="14">
    <source>
        <dbReference type="ARBA" id="ARBA00022984"/>
    </source>
</evidence>
<keyword evidence="7 22" id="KW-0963">Cytoplasm</keyword>
<dbReference type="GO" id="GO:0009252">
    <property type="term" value="P:peptidoglycan biosynthetic process"/>
    <property type="evidence" value="ECO:0007669"/>
    <property type="project" value="UniProtKB-UniRule"/>
</dbReference>
<comment type="cofactor">
    <cofactor evidence="23">
        <name>Mg(2+)</name>
        <dbReference type="ChEBI" id="CHEBI:18420"/>
    </cofactor>
    <cofactor evidence="23">
        <name>Mn(2+)</name>
        <dbReference type="ChEBI" id="CHEBI:29035"/>
    </cofactor>
    <text evidence="23">Binds 2 magnesium or manganese ions per subunit.</text>
</comment>
<evidence type="ECO:0000256" key="15">
    <source>
        <dbReference type="ARBA" id="ARBA00023211"/>
    </source>
</evidence>
<dbReference type="Gene3D" id="3.30.1490.20">
    <property type="entry name" value="ATP-grasp fold, A domain"/>
    <property type="match status" value="1"/>
</dbReference>
<evidence type="ECO:0000256" key="10">
    <source>
        <dbReference type="ARBA" id="ARBA00022741"/>
    </source>
</evidence>
<protein>
    <recommendedName>
        <fullName evidence="19 22">D-alanine--D-alanine ligase</fullName>
        <ecNumber evidence="6 22">6.3.2.4</ecNumber>
    </recommendedName>
    <alternativeName>
        <fullName evidence="21 22">D-Ala-D-Ala ligase</fullName>
    </alternativeName>
    <alternativeName>
        <fullName evidence="20 22">D-alanylalanine synthetase</fullName>
    </alternativeName>
</protein>
<dbReference type="InterPro" id="IPR000291">
    <property type="entry name" value="D-Ala_lig_Van_CS"/>
</dbReference>
<dbReference type="GO" id="GO:0008360">
    <property type="term" value="P:regulation of cell shape"/>
    <property type="evidence" value="ECO:0007669"/>
    <property type="project" value="UniProtKB-KW"/>
</dbReference>
<evidence type="ECO:0000256" key="19">
    <source>
        <dbReference type="ARBA" id="ARBA00068427"/>
    </source>
</evidence>
<comment type="pathway">
    <text evidence="18">Glycan biosynthesis.</text>
</comment>
<reference evidence="26" key="2">
    <citation type="journal article" date="2021" name="PeerJ">
        <title>Extensive microbial diversity within the chicken gut microbiome revealed by metagenomics and culture.</title>
        <authorList>
            <person name="Gilroy R."/>
            <person name="Ravi A."/>
            <person name="Getino M."/>
            <person name="Pursley I."/>
            <person name="Horton D.L."/>
            <person name="Alikhan N.F."/>
            <person name="Baker D."/>
            <person name="Gharbi K."/>
            <person name="Hall N."/>
            <person name="Watson M."/>
            <person name="Adriaenssens E.M."/>
            <person name="Foster-Nyarko E."/>
            <person name="Jarju S."/>
            <person name="Secka A."/>
            <person name="Antonio M."/>
            <person name="Oren A."/>
            <person name="Chaudhuri R.R."/>
            <person name="La Ragione R."/>
            <person name="Hildebrand F."/>
            <person name="Pallen M.J."/>
        </authorList>
    </citation>
    <scope>NUCLEOTIDE SEQUENCE</scope>
    <source>
        <strain evidence="26">CHK186-9395</strain>
    </source>
</reference>
<organism evidence="26 27">
    <name type="scientific">Candidatus Caccopulliclostridium gallistercoris</name>
    <dbReference type="NCBI Taxonomy" id="2840719"/>
    <lineage>
        <taxon>Bacteria</taxon>
        <taxon>Bacillati</taxon>
        <taxon>Bacillota</taxon>
        <taxon>Clostridia</taxon>
        <taxon>Candidatus Caccopulliclostridium</taxon>
    </lineage>
</organism>
<keyword evidence="16 22" id="KW-0961">Cell wall biogenesis/degradation</keyword>
<comment type="subcellular location">
    <subcellularLocation>
        <location evidence="3 22">Cytoplasm</location>
    </subcellularLocation>
</comment>
<keyword evidence="12 23" id="KW-0460">Magnesium</keyword>
<dbReference type="PROSITE" id="PS00843">
    <property type="entry name" value="DALA_DALA_LIGASE_1"/>
    <property type="match status" value="1"/>
</dbReference>
<evidence type="ECO:0000256" key="3">
    <source>
        <dbReference type="ARBA" id="ARBA00004496"/>
    </source>
</evidence>
<comment type="catalytic activity">
    <reaction evidence="17 22">
        <text>2 D-alanine + ATP = D-alanyl-D-alanine + ADP + phosphate + H(+)</text>
        <dbReference type="Rhea" id="RHEA:11224"/>
        <dbReference type="ChEBI" id="CHEBI:15378"/>
        <dbReference type="ChEBI" id="CHEBI:30616"/>
        <dbReference type="ChEBI" id="CHEBI:43474"/>
        <dbReference type="ChEBI" id="CHEBI:57416"/>
        <dbReference type="ChEBI" id="CHEBI:57822"/>
        <dbReference type="ChEBI" id="CHEBI:456216"/>
        <dbReference type="EC" id="6.3.2.4"/>
    </reaction>
</comment>
<dbReference type="PANTHER" id="PTHR23132:SF25">
    <property type="entry name" value="D-ALANINE--D-ALANINE LIGASE A"/>
    <property type="match status" value="1"/>
</dbReference>
<dbReference type="EC" id="6.3.2.4" evidence="6 22"/>
<evidence type="ECO:0000256" key="6">
    <source>
        <dbReference type="ARBA" id="ARBA00012216"/>
    </source>
</evidence>
<dbReference type="Gene3D" id="3.30.470.20">
    <property type="entry name" value="ATP-grasp fold, B domain"/>
    <property type="match status" value="1"/>
</dbReference>
<evidence type="ECO:0000256" key="4">
    <source>
        <dbReference type="ARBA" id="ARBA00004752"/>
    </source>
</evidence>
<evidence type="ECO:0000256" key="17">
    <source>
        <dbReference type="ARBA" id="ARBA00047614"/>
    </source>
</evidence>
<dbReference type="InterPro" id="IPR011095">
    <property type="entry name" value="Dala_Dala_lig_C"/>
</dbReference>
<keyword evidence="15 23" id="KW-0464">Manganese</keyword>
<dbReference type="NCBIfam" id="NF002528">
    <property type="entry name" value="PRK01966.1-4"/>
    <property type="match status" value="1"/>
</dbReference>
<dbReference type="PIRSF" id="PIRSF039102">
    <property type="entry name" value="Ddl/VanB"/>
    <property type="match status" value="1"/>
</dbReference>
<dbReference type="SUPFAM" id="SSF52440">
    <property type="entry name" value="PreATP-grasp domain"/>
    <property type="match status" value="1"/>
</dbReference>